<dbReference type="PANTHER" id="PTHR11349">
    <property type="entry name" value="NUCLEOSIDE DIPHOSPHATE KINASE"/>
    <property type="match status" value="1"/>
</dbReference>
<feature type="binding site" evidence="7">
    <location>
        <position position="86"/>
    </location>
    <ligand>
        <name>ATP</name>
        <dbReference type="ChEBI" id="CHEBI:30616"/>
    </ligand>
</feature>
<evidence type="ECO:0000313" key="11">
    <source>
        <dbReference type="EMBL" id="EFC45407.1"/>
    </source>
</evidence>
<gene>
    <name evidence="11" type="ORF">NAEGRDRAFT_60551</name>
</gene>
<dbReference type="InterPro" id="IPR001564">
    <property type="entry name" value="Nucleoside_diP_kinase"/>
</dbReference>
<dbReference type="InterPro" id="IPR034907">
    <property type="entry name" value="NDK-like_dom"/>
</dbReference>
<dbReference type="Gene3D" id="3.30.70.141">
    <property type="entry name" value="Nucleoside diphosphate kinase-like domain"/>
    <property type="match status" value="1"/>
</dbReference>
<evidence type="ECO:0000256" key="4">
    <source>
        <dbReference type="ARBA" id="ARBA00022741"/>
    </source>
</evidence>
<dbReference type="InParanoid" id="D2VCE5"/>
<protein>
    <recommendedName>
        <fullName evidence="9">Nucleoside diphosphate kinase</fullName>
        <ecNumber evidence="9">2.7.4.6</ecNumber>
    </recommendedName>
</protein>
<dbReference type="eggNOG" id="KOG0888">
    <property type="taxonomic scope" value="Eukaryota"/>
</dbReference>
<evidence type="ECO:0000313" key="12">
    <source>
        <dbReference type="Proteomes" id="UP000006671"/>
    </source>
</evidence>
<proteinExistence type="inferred from homology"/>
<feature type="binding site" evidence="7">
    <location>
        <position position="52"/>
    </location>
    <ligand>
        <name>ATP</name>
        <dbReference type="ChEBI" id="CHEBI:30616"/>
    </ligand>
</feature>
<feature type="binding site" evidence="7">
    <location>
        <position position="97"/>
    </location>
    <ligand>
        <name>ATP</name>
        <dbReference type="ChEBI" id="CHEBI:30616"/>
    </ligand>
</feature>
<comment type="cofactor">
    <cofactor evidence="1">
        <name>Mg(2+)</name>
        <dbReference type="ChEBI" id="CHEBI:18420"/>
    </cofactor>
</comment>
<evidence type="ECO:0000256" key="1">
    <source>
        <dbReference type="ARBA" id="ARBA00001946"/>
    </source>
</evidence>
<evidence type="ECO:0000256" key="5">
    <source>
        <dbReference type="ARBA" id="ARBA00022777"/>
    </source>
</evidence>
<evidence type="ECO:0000256" key="2">
    <source>
        <dbReference type="ARBA" id="ARBA00008142"/>
    </source>
</evidence>
<dbReference type="Pfam" id="PF00334">
    <property type="entry name" value="NDK"/>
    <property type="match status" value="1"/>
</dbReference>
<dbReference type="KEGG" id="ngr:NAEGRDRAFT_60551"/>
<evidence type="ECO:0000256" key="6">
    <source>
        <dbReference type="ARBA" id="ARBA00022840"/>
    </source>
</evidence>
<dbReference type="GO" id="GO:0006241">
    <property type="term" value="P:CTP biosynthetic process"/>
    <property type="evidence" value="ECO:0007669"/>
    <property type="project" value="InterPro"/>
</dbReference>
<comment type="similarity">
    <text evidence="2 7 8">Belongs to the NDK family.</text>
</comment>
<reference evidence="11 12" key="1">
    <citation type="journal article" date="2010" name="Cell">
        <title>The genome of Naegleria gruberi illuminates early eukaryotic versatility.</title>
        <authorList>
            <person name="Fritz-Laylin L.K."/>
            <person name="Prochnik S.E."/>
            <person name="Ginger M.L."/>
            <person name="Dacks J.B."/>
            <person name="Carpenter M.L."/>
            <person name="Field M.C."/>
            <person name="Kuo A."/>
            <person name="Paredez A."/>
            <person name="Chapman J."/>
            <person name="Pham J."/>
            <person name="Shu S."/>
            <person name="Neupane R."/>
            <person name="Cipriano M."/>
            <person name="Mancuso J."/>
            <person name="Tu H."/>
            <person name="Salamov A."/>
            <person name="Lindquist E."/>
            <person name="Shapiro H."/>
            <person name="Lucas S."/>
            <person name="Grigoriev I.V."/>
            <person name="Cande W.Z."/>
            <person name="Fulton C."/>
            <person name="Rokhsar D.S."/>
            <person name="Dawson S.C."/>
        </authorList>
    </citation>
    <scope>NUCLEOTIDE SEQUENCE [LARGE SCALE GENOMIC DNA]</scope>
    <source>
        <strain evidence="11 12">NEG-M</strain>
    </source>
</reference>
<evidence type="ECO:0000256" key="3">
    <source>
        <dbReference type="ARBA" id="ARBA00022679"/>
    </source>
</evidence>
<dbReference type="EMBL" id="GG738863">
    <property type="protein sequence ID" value="EFC45407.1"/>
    <property type="molecule type" value="Genomic_DNA"/>
</dbReference>
<feature type="binding site" evidence="7">
    <location>
        <position position="80"/>
    </location>
    <ligand>
        <name>ATP</name>
        <dbReference type="ChEBI" id="CHEBI:30616"/>
    </ligand>
</feature>
<keyword evidence="6 9" id="KW-0067">ATP-binding</keyword>
<dbReference type="STRING" id="5762.D2VCE5"/>
<dbReference type="AlphaFoldDB" id="D2VCE5"/>
<dbReference type="PROSITE" id="PS00469">
    <property type="entry name" value="NDPK"/>
    <property type="match status" value="1"/>
</dbReference>
<dbReference type="EC" id="2.7.4.6" evidence="9"/>
<dbReference type="OrthoDB" id="2162449at2759"/>
<evidence type="ECO:0000259" key="10">
    <source>
        <dbReference type="SMART" id="SM00562"/>
    </source>
</evidence>
<evidence type="ECO:0000256" key="8">
    <source>
        <dbReference type="RuleBase" id="RU004011"/>
    </source>
</evidence>
<dbReference type="SUPFAM" id="SSF54919">
    <property type="entry name" value="Nucleoside diphosphate kinase, NDK"/>
    <property type="match status" value="1"/>
</dbReference>
<evidence type="ECO:0000256" key="7">
    <source>
        <dbReference type="PROSITE-ProRule" id="PRU00706"/>
    </source>
</evidence>
<dbReference type="Proteomes" id="UP000006671">
    <property type="component" value="Unassembled WGS sequence"/>
</dbReference>
<keyword evidence="12" id="KW-1185">Reference proteome</keyword>
<comment type="catalytic activity">
    <reaction evidence="9">
        <text>a 2'-deoxyribonucleoside 5'-diphosphate + ATP = a 2'-deoxyribonucleoside 5'-triphosphate + ADP</text>
        <dbReference type="Rhea" id="RHEA:44640"/>
        <dbReference type="ChEBI" id="CHEBI:30616"/>
        <dbReference type="ChEBI" id="CHEBI:61560"/>
        <dbReference type="ChEBI" id="CHEBI:73316"/>
        <dbReference type="ChEBI" id="CHEBI:456216"/>
        <dbReference type="EC" id="2.7.4.6"/>
    </reaction>
</comment>
<dbReference type="GO" id="GO:0006228">
    <property type="term" value="P:UTP biosynthetic process"/>
    <property type="evidence" value="ECO:0007669"/>
    <property type="project" value="InterPro"/>
</dbReference>
<feature type="binding site" evidence="7">
    <location>
        <position position="4"/>
    </location>
    <ligand>
        <name>ATP</name>
        <dbReference type="ChEBI" id="CHEBI:30616"/>
    </ligand>
</feature>
<feature type="domain" description="Nucleoside diphosphate kinase-like" evidence="10">
    <location>
        <begin position="2"/>
        <end position="133"/>
    </location>
</feature>
<dbReference type="GO" id="GO:0005524">
    <property type="term" value="F:ATP binding"/>
    <property type="evidence" value="ECO:0007669"/>
    <property type="project" value="UniProtKB-KW"/>
</dbReference>
<keyword evidence="5 9" id="KW-0418">Kinase</keyword>
<dbReference type="GO" id="GO:0006183">
    <property type="term" value="P:GTP biosynthetic process"/>
    <property type="evidence" value="ECO:0007669"/>
    <property type="project" value="InterPro"/>
</dbReference>
<keyword evidence="4 9" id="KW-0547">Nucleotide-binding</keyword>
<dbReference type="InterPro" id="IPR036850">
    <property type="entry name" value="NDK-like_dom_sf"/>
</dbReference>
<dbReference type="NCBIfam" id="NF001908">
    <property type="entry name" value="PRK00668.1"/>
    <property type="match status" value="1"/>
</dbReference>
<dbReference type="SMART" id="SM00562">
    <property type="entry name" value="NDK"/>
    <property type="match status" value="1"/>
</dbReference>
<dbReference type="GeneID" id="8850608"/>
<sequence>MAIKYDAIQRGNISEILGRLEKKGYKIVGLKMVTPTRQQIEAHYHDLKGRPFFAGLVDYMTGLPLVCIVAEGKGVISYSRVMIGATNPLVAPPGTIRGDLSVDVGRNSVHGSDSVETAKDEINLWFKPEEVANYELANAQWVYEK</sequence>
<dbReference type="FunFam" id="3.30.70.141:FF:000002">
    <property type="entry name" value="Nucleoside diphosphate kinase"/>
    <property type="match status" value="1"/>
</dbReference>
<dbReference type="VEuPathDB" id="AmoebaDB:NAEGRDRAFT_60551"/>
<dbReference type="GO" id="GO:0004550">
    <property type="term" value="F:nucleoside diphosphate kinase activity"/>
    <property type="evidence" value="ECO:0007669"/>
    <property type="project" value="UniProtKB-EC"/>
</dbReference>
<feature type="binding site" evidence="7">
    <location>
        <position position="107"/>
    </location>
    <ligand>
        <name>ATP</name>
        <dbReference type="ChEBI" id="CHEBI:30616"/>
    </ligand>
</feature>
<name>D2VCE5_NAEGR</name>
<dbReference type="PROSITE" id="PS51374">
    <property type="entry name" value="NDPK_LIKE"/>
    <property type="match status" value="1"/>
</dbReference>
<dbReference type="RefSeq" id="XP_002678151.1">
    <property type="nucleotide sequence ID" value="XM_002678105.1"/>
</dbReference>
<keyword evidence="3 9" id="KW-0808">Transferase</keyword>
<evidence type="ECO:0000256" key="9">
    <source>
        <dbReference type="RuleBase" id="RU004013"/>
    </source>
</evidence>
<dbReference type="PRINTS" id="PR01243">
    <property type="entry name" value="NUCDPKINASE"/>
</dbReference>
<dbReference type="InterPro" id="IPR023005">
    <property type="entry name" value="Nucleoside_diP_kinase_AS"/>
</dbReference>
<organism evidence="12">
    <name type="scientific">Naegleria gruberi</name>
    <name type="common">Amoeba</name>
    <dbReference type="NCBI Taxonomy" id="5762"/>
    <lineage>
        <taxon>Eukaryota</taxon>
        <taxon>Discoba</taxon>
        <taxon>Heterolobosea</taxon>
        <taxon>Tetramitia</taxon>
        <taxon>Eutetramitia</taxon>
        <taxon>Vahlkampfiidae</taxon>
        <taxon>Naegleria</taxon>
    </lineage>
</organism>
<dbReference type="OMA" id="LLNWECC"/>
<dbReference type="CDD" id="cd04413">
    <property type="entry name" value="NDPk_I"/>
    <property type="match status" value="1"/>
</dbReference>
<feature type="active site" description="Pros-phosphohistidine intermediate" evidence="7">
    <location>
        <position position="110"/>
    </location>
</feature>
<accession>D2VCE5</accession>